<name>A0A4P6K112_KTERU</name>
<accession>A0A4P6K112</accession>
<dbReference type="AlphaFoldDB" id="A0A4P6K112"/>
<evidence type="ECO:0000313" key="1">
    <source>
        <dbReference type="EMBL" id="QBD81754.1"/>
    </source>
</evidence>
<protein>
    <recommendedName>
        <fullName evidence="3">Phosphodiesterase</fullName>
    </recommendedName>
</protein>
<dbReference type="KEGG" id="kbs:EPA93_39595"/>
<dbReference type="SUPFAM" id="SSF53649">
    <property type="entry name" value="Alkaline phosphatase-like"/>
    <property type="match status" value="1"/>
</dbReference>
<reference evidence="1 2" key="1">
    <citation type="submission" date="2019-01" db="EMBL/GenBank/DDBJ databases">
        <title>Ktedonosporobacter rubrisoli SCAWS-G2.</title>
        <authorList>
            <person name="Huang Y."/>
            <person name="Yan B."/>
        </authorList>
    </citation>
    <scope>NUCLEOTIDE SEQUENCE [LARGE SCALE GENOMIC DNA]</scope>
    <source>
        <strain evidence="1 2">SCAWS-G2</strain>
    </source>
</reference>
<gene>
    <name evidence="1" type="ORF">EPA93_39595</name>
</gene>
<proteinExistence type="predicted"/>
<dbReference type="InterPro" id="IPR002591">
    <property type="entry name" value="Phosphodiest/P_Trfase"/>
</dbReference>
<dbReference type="EMBL" id="CP035758">
    <property type="protein sequence ID" value="QBD81754.1"/>
    <property type="molecule type" value="Genomic_DNA"/>
</dbReference>
<dbReference type="PANTHER" id="PTHR10151">
    <property type="entry name" value="ECTONUCLEOTIDE PYROPHOSPHATASE/PHOSPHODIESTERASE"/>
    <property type="match status" value="1"/>
</dbReference>
<dbReference type="OrthoDB" id="140807at2"/>
<dbReference type="Proteomes" id="UP000290365">
    <property type="component" value="Chromosome"/>
</dbReference>
<evidence type="ECO:0008006" key="3">
    <source>
        <dbReference type="Google" id="ProtNLM"/>
    </source>
</evidence>
<sequence>MIVMRVLLFGIDGLAFRVLDPLIARGLLPHFQRICQQGAQGILKSTMPPMTPPAWMSISTGLLPAQHGVYDFWEYVQTEQGPLAQVVTHRKGGKAIWNILSEWGKRVIVANVPLTYPPEPVNGIMLSGYMAPDTHANITYPTRFKDELLQEVPDYQIDLDPAVSGGQIGDPLAETLKMTRSRLAMFRLLLKKPWDFCFLACSGADRIQHLCWDEIMAFHPQAVAYYQMLDTALGMMLAELGPDDLLMIISDHGFQGVRRKFYIQEHLYRQGWLQMRDTSKRRRAEILGMARKIVKVCNLQQPLRRLRSQLRRSGVLAVEKEQHRAHLPELDWLRTDAWVPSASGFLAGYADIFLDKSLTEEEIQLLTDALCALRDPETGASLFLEAHRESVYGSGPFAPAERHLILLANEDTTLPTELGRGALWETSDVTSGIHHPDGVLYLYGNCIKPGARIAPAHVCDIVPTILSFMDVPTPDGLTGKCVQSAFIRPLTRVSSAPASEGIVKQKLKKLLSESR</sequence>
<dbReference type="Pfam" id="PF01663">
    <property type="entry name" value="Phosphodiest"/>
    <property type="match status" value="1"/>
</dbReference>
<dbReference type="Gene3D" id="3.40.720.10">
    <property type="entry name" value="Alkaline Phosphatase, subunit A"/>
    <property type="match status" value="2"/>
</dbReference>
<keyword evidence="2" id="KW-1185">Reference proteome</keyword>
<evidence type="ECO:0000313" key="2">
    <source>
        <dbReference type="Proteomes" id="UP000290365"/>
    </source>
</evidence>
<dbReference type="GO" id="GO:0016787">
    <property type="term" value="F:hydrolase activity"/>
    <property type="evidence" value="ECO:0007669"/>
    <property type="project" value="UniProtKB-ARBA"/>
</dbReference>
<organism evidence="1 2">
    <name type="scientific">Ktedonosporobacter rubrisoli</name>
    <dbReference type="NCBI Taxonomy" id="2509675"/>
    <lineage>
        <taxon>Bacteria</taxon>
        <taxon>Bacillati</taxon>
        <taxon>Chloroflexota</taxon>
        <taxon>Ktedonobacteria</taxon>
        <taxon>Ktedonobacterales</taxon>
        <taxon>Ktedonosporobacteraceae</taxon>
        <taxon>Ktedonosporobacter</taxon>
    </lineage>
</organism>
<dbReference type="PANTHER" id="PTHR10151:SF120">
    <property type="entry name" value="BIS(5'-ADENOSYL)-TRIPHOSPHATASE"/>
    <property type="match status" value="1"/>
</dbReference>
<dbReference type="InterPro" id="IPR017850">
    <property type="entry name" value="Alkaline_phosphatase_core_sf"/>
</dbReference>